<dbReference type="Gene3D" id="3.30.565.10">
    <property type="entry name" value="Histidine kinase-like ATPase, C-terminal domain"/>
    <property type="match status" value="1"/>
</dbReference>
<dbReference type="OrthoDB" id="9795133at2"/>
<proteinExistence type="predicted"/>
<dbReference type="SUPFAM" id="SSF55785">
    <property type="entry name" value="PYP-like sensor domain (PAS domain)"/>
    <property type="match status" value="1"/>
</dbReference>
<keyword evidence="12" id="KW-1185">Reference proteome</keyword>
<keyword evidence="8" id="KW-0902">Two-component regulatory system</keyword>
<dbReference type="PANTHER" id="PTHR43065:SF10">
    <property type="entry name" value="PEROXIDE STRESS-ACTIVATED HISTIDINE KINASE MAK3"/>
    <property type="match status" value="1"/>
</dbReference>
<dbReference type="EC" id="2.7.13.3" evidence="2"/>
<reference evidence="11 12" key="1">
    <citation type="submission" date="2016-10" db="EMBL/GenBank/DDBJ databases">
        <authorList>
            <person name="de Groot N.N."/>
        </authorList>
    </citation>
    <scope>NUCLEOTIDE SEQUENCE [LARGE SCALE GENOMIC DNA]</scope>
    <source>
        <strain evidence="11 12">CGMCC 1.11030</strain>
    </source>
</reference>
<keyword evidence="6" id="KW-0418">Kinase</keyword>
<evidence type="ECO:0000256" key="7">
    <source>
        <dbReference type="ARBA" id="ARBA00022840"/>
    </source>
</evidence>
<dbReference type="GO" id="GO:0005524">
    <property type="term" value="F:ATP binding"/>
    <property type="evidence" value="ECO:0007669"/>
    <property type="project" value="UniProtKB-KW"/>
</dbReference>
<dbReference type="Pfam" id="PF00512">
    <property type="entry name" value="HisKA"/>
    <property type="match status" value="1"/>
</dbReference>
<gene>
    <name evidence="11" type="ORF">SAMN05216258_101237</name>
</gene>
<dbReference type="PROSITE" id="PS50109">
    <property type="entry name" value="HIS_KIN"/>
    <property type="match status" value="1"/>
</dbReference>
<keyword evidence="7" id="KW-0067">ATP-binding</keyword>
<dbReference type="CDD" id="cd00082">
    <property type="entry name" value="HisKA"/>
    <property type="match status" value="1"/>
</dbReference>
<dbReference type="InterPro" id="IPR036097">
    <property type="entry name" value="HisK_dim/P_sf"/>
</dbReference>
<dbReference type="PANTHER" id="PTHR43065">
    <property type="entry name" value="SENSOR HISTIDINE KINASE"/>
    <property type="match status" value="1"/>
</dbReference>
<evidence type="ECO:0000313" key="11">
    <source>
        <dbReference type="EMBL" id="SFH64078.1"/>
    </source>
</evidence>
<evidence type="ECO:0000256" key="3">
    <source>
        <dbReference type="ARBA" id="ARBA00022553"/>
    </source>
</evidence>
<evidence type="ECO:0000313" key="12">
    <source>
        <dbReference type="Proteomes" id="UP000199377"/>
    </source>
</evidence>
<evidence type="ECO:0000256" key="6">
    <source>
        <dbReference type="ARBA" id="ARBA00022777"/>
    </source>
</evidence>
<feature type="compositionally biased region" description="Low complexity" evidence="9">
    <location>
        <begin position="14"/>
        <end position="23"/>
    </location>
</feature>
<dbReference type="InterPro" id="IPR035965">
    <property type="entry name" value="PAS-like_dom_sf"/>
</dbReference>
<dbReference type="STRING" id="1114924.SAMN05216258_101237"/>
<dbReference type="RefSeq" id="WP_092857011.1">
    <property type="nucleotide sequence ID" value="NZ_FOQH01000001.1"/>
</dbReference>
<dbReference type="InterPro" id="IPR003594">
    <property type="entry name" value="HATPase_dom"/>
</dbReference>
<dbReference type="InterPro" id="IPR003661">
    <property type="entry name" value="HisK_dim/P_dom"/>
</dbReference>
<evidence type="ECO:0000256" key="8">
    <source>
        <dbReference type="ARBA" id="ARBA00023012"/>
    </source>
</evidence>
<dbReference type="SMART" id="SM00387">
    <property type="entry name" value="HATPase_c"/>
    <property type="match status" value="1"/>
</dbReference>
<dbReference type="InterPro" id="IPR005467">
    <property type="entry name" value="His_kinase_dom"/>
</dbReference>
<dbReference type="SUPFAM" id="SSF55874">
    <property type="entry name" value="ATPase domain of HSP90 chaperone/DNA topoisomerase II/histidine kinase"/>
    <property type="match status" value="1"/>
</dbReference>
<evidence type="ECO:0000256" key="9">
    <source>
        <dbReference type="SAM" id="MobiDB-lite"/>
    </source>
</evidence>
<dbReference type="InterPro" id="IPR036890">
    <property type="entry name" value="HATPase_C_sf"/>
</dbReference>
<evidence type="ECO:0000259" key="10">
    <source>
        <dbReference type="PROSITE" id="PS50109"/>
    </source>
</evidence>
<dbReference type="Proteomes" id="UP000199377">
    <property type="component" value="Unassembled WGS sequence"/>
</dbReference>
<comment type="catalytic activity">
    <reaction evidence="1">
        <text>ATP + protein L-histidine = ADP + protein N-phospho-L-histidine.</text>
        <dbReference type="EC" id="2.7.13.3"/>
    </reaction>
</comment>
<accession>A0A1I3BP65</accession>
<organism evidence="11 12">
    <name type="scientific">Albimonas pacifica</name>
    <dbReference type="NCBI Taxonomy" id="1114924"/>
    <lineage>
        <taxon>Bacteria</taxon>
        <taxon>Pseudomonadati</taxon>
        <taxon>Pseudomonadota</taxon>
        <taxon>Alphaproteobacteria</taxon>
        <taxon>Rhodobacterales</taxon>
        <taxon>Paracoccaceae</taxon>
        <taxon>Albimonas</taxon>
    </lineage>
</organism>
<dbReference type="SMART" id="SM00388">
    <property type="entry name" value="HisKA"/>
    <property type="match status" value="1"/>
</dbReference>
<evidence type="ECO:0000256" key="2">
    <source>
        <dbReference type="ARBA" id="ARBA00012438"/>
    </source>
</evidence>
<sequence>MRTVPDSDSPPDRGQAAGASASAEGRHRTLFETSGLAIWQADWSAALPMCEQAEREGREVRDWFLDHPEKVREAAAQAHLTDANEAAARLFGVESPAVLLREGIGRFRTEASVSALPGIFAAIRAGAPWADAETTFRTASGAPVEVLFRVALPPDHDGWRRTLIAAMDVTPLRRAEAELRRAQDALAHHARVTMLGQLAASIAHEVNQPLAAAVSYARAGARWLARETPDVDRARHSLEQAESNALRAARIVERIRGMTRRAAPNVGPVDLAALAEETLALARRDLAAAEMRVDLRAPRRLPPAMGDRIQLQQVLMNLILNALEAGRGLPEERRRLEIALARTPGGLSLAVEDRGPGLDPEARARVFDPFFSTREGGMGMGLSICRNIVESHGGAIRVEAPVAPCPGVRFVVELPAAPGSAADPAADPVGAVCRAAE</sequence>
<feature type="domain" description="Histidine kinase" evidence="10">
    <location>
        <begin position="201"/>
        <end position="418"/>
    </location>
</feature>
<dbReference type="GO" id="GO:0000155">
    <property type="term" value="F:phosphorelay sensor kinase activity"/>
    <property type="evidence" value="ECO:0007669"/>
    <property type="project" value="InterPro"/>
</dbReference>
<name>A0A1I3BP65_9RHOB</name>
<feature type="region of interest" description="Disordered" evidence="9">
    <location>
        <begin position="1"/>
        <end position="25"/>
    </location>
</feature>
<dbReference type="SUPFAM" id="SSF47384">
    <property type="entry name" value="Homodimeric domain of signal transducing histidine kinase"/>
    <property type="match status" value="1"/>
</dbReference>
<evidence type="ECO:0000256" key="4">
    <source>
        <dbReference type="ARBA" id="ARBA00022679"/>
    </source>
</evidence>
<keyword evidence="4" id="KW-0808">Transferase</keyword>
<dbReference type="EMBL" id="FOQH01000001">
    <property type="protein sequence ID" value="SFH64078.1"/>
    <property type="molecule type" value="Genomic_DNA"/>
</dbReference>
<evidence type="ECO:0000256" key="1">
    <source>
        <dbReference type="ARBA" id="ARBA00000085"/>
    </source>
</evidence>
<dbReference type="AlphaFoldDB" id="A0A1I3BP65"/>
<dbReference type="InterPro" id="IPR004358">
    <property type="entry name" value="Sig_transdc_His_kin-like_C"/>
</dbReference>
<dbReference type="PRINTS" id="PR00344">
    <property type="entry name" value="BCTRLSENSOR"/>
</dbReference>
<dbReference type="Gene3D" id="3.30.450.20">
    <property type="entry name" value="PAS domain"/>
    <property type="match status" value="1"/>
</dbReference>
<dbReference type="Gene3D" id="1.10.287.130">
    <property type="match status" value="1"/>
</dbReference>
<protein>
    <recommendedName>
        <fullName evidence="2">histidine kinase</fullName>
        <ecNumber evidence="2">2.7.13.3</ecNumber>
    </recommendedName>
</protein>
<keyword evidence="3" id="KW-0597">Phosphoprotein</keyword>
<keyword evidence="5" id="KW-0547">Nucleotide-binding</keyword>
<dbReference type="Pfam" id="PF02518">
    <property type="entry name" value="HATPase_c"/>
    <property type="match status" value="1"/>
</dbReference>
<evidence type="ECO:0000256" key="5">
    <source>
        <dbReference type="ARBA" id="ARBA00022741"/>
    </source>
</evidence>